<evidence type="ECO:0000313" key="2">
    <source>
        <dbReference type="EMBL" id="ASO03843.1"/>
    </source>
</evidence>
<feature type="transmembrane region" description="Helical" evidence="1">
    <location>
        <begin position="87"/>
        <end position="106"/>
    </location>
</feature>
<keyword evidence="1" id="KW-1133">Transmembrane helix</keyword>
<evidence type="ECO:0000256" key="1">
    <source>
        <dbReference type="SAM" id="Phobius"/>
    </source>
</evidence>
<protein>
    <submittedName>
        <fullName evidence="2">Uncharacterized protein</fullName>
    </submittedName>
</protein>
<feature type="transmembrane region" description="Helical" evidence="1">
    <location>
        <begin position="12"/>
        <end position="31"/>
    </location>
</feature>
<accession>A0A221URF9</accession>
<keyword evidence="1" id="KW-0472">Membrane</keyword>
<proteinExistence type="predicted"/>
<sequence length="124" mass="14138">MKNNLSMKKDVIPLLLAIVLVLISIGMNLFMNIELDGALYIGIGWLSVASFFYFVDKRIYLFAFGATLLAGLFSLIDIYYVSLKFQIGFFLVNPIFILLIFGFIFLNWDEIKTLLAEVPKLRGK</sequence>
<reference evidence="2 3" key="1">
    <citation type="submission" date="2017-07" db="EMBL/GenBank/DDBJ databases">
        <title>Genome Sequence of Arenibacter algicola Strain SMS7 Isolated from a culture of the Diatom Skeletonema marinoi.</title>
        <authorList>
            <person name="Topel M."/>
            <person name="Pinder M.I.M."/>
            <person name="Johansson O.N."/>
            <person name="Kourtchenko O."/>
            <person name="Godhe A."/>
            <person name="Clarke A.K."/>
        </authorList>
    </citation>
    <scope>NUCLEOTIDE SEQUENCE [LARGE SCALE GENOMIC DNA]</scope>
    <source>
        <strain evidence="2 3">SMS7</strain>
    </source>
</reference>
<evidence type="ECO:0000313" key="3">
    <source>
        <dbReference type="Proteomes" id="UP000204551"/>
    </source>
</evidence>
<dbReference type="EMBL" id="CP022515">
    <property type="protein sequence ID" value="ASO03843.1"/>
    <property type="molecule type" value="Genomic_DNA"/>
</dbReference>
<keyword evidence="1" id="KW-0812">Transmembrane</keyword>
<feature type="transmembrane region" description="Helical" evidence="1">
    <location>
        <begin position="60"/>
        <end position="81"/>
    </location>
</feature>
<dbReference type="AlphaFoldDB" id="A0A221URF9"/>
<feature type="transmembrane region" description="Helical" evidence="1">
    <location>
        <begin position="37"/>
        <end position="55"/>
    </location>
</feature>
<dbReference type="Proteomes" id="UP000204551">
    <property type="component" value="Chromosome"/>
</dbReference>
<name>A0A221URF9_9FLAO</name>
<dbReference type="KEGG" id="aalg:AREALGSMS7_00345"/>
<gene>
    <name evidence="2" type="ORF">AREALGSMS7_00345</name>
</gene>
<organism evidence="2 3">
    <name type="scientific">Arenibacter algicola</name>
    <dbReference type="NCBI Taxonomy" id="616991"/>
    <lineage>
        <taxon>Bacteria</taxon>
        <taxon>Pseudomonadati</taxon>
        <taxon>Bacteroidota</taxon>
        <taxon>Flavobacteriia</taxon>
        <taxon>Flavobacteriales</taxon>
        <taxon>Flavobacteriaceae</taxon>
        <taxon>Arenibacter</taxon>
    </lineage>
</organism>